<protein>
    <submittedName>
        <fullName evidence="2">Uncharacterized protein</fullName>
    </submittedName>
</protein>
<reference evidence="2" key="1">
    <citation type="submission" date="2018-05" db="EMBL/GenBank/DDBJ databases">
        <authorList>
            <person name="Lanie J.A."/>
            <person name="Ng W.-L."/>
            <person name="Kazmierczak K.M."/>
            <person name="Andrzejewski T.M."/>
            <person name="Davidsen T.M."/>
            <person name="Wayne K.J."/>
            <person name="Tettelin H."/>
            <person name="Glass J.I."/>
            <person name="Rusch D."/>
            <person name="Podicherti R."/>
            <person name="Tsui H.-C.T."/>
            <person name="Winkler M.E."/>
        </authorList>
    </citation>
    <scope>NUCLEOTIDE SEQUENCE</scope>
</reference>
<feature type="compositionally biased region" description="Low complexity" evidence="1">
    <location>
        <begin position="47"/>
        <end position="67"/>
    </location>
</feature>
<organism evidence="2">
    <name type="scientific">marine metagenome</name>
    <dbReference type="NCBI Taxonomy" id="408172"/>
    <lineage>
        <taxon>unclassified sequences</taxon>
        <taxon>metagenomes</taxon>
        <taxon>ecological metagenomes</taxon>
    </lineage>
</organism>
<gene>
    <name evidence="2" type="ORF">METZ01_LOCUS469130</name>
</gene>
<evidence type="ECO:0000256" key="1">
    <source>
        <dbReference type="SAM" id="MobiDB-lite"/>
    </source>
</evidence>
<dbReference type="AlphaFoldDB" id="A0A383B7X9"/>
<accession>A0A383B7X9</accession>
<evidence type="ECO:0000313" key="2">
    <source>
        <dbReference type="EMBL" id="SVE16276.1"/>
    </source>
</evidence>
<name>A0A383B7X9_9ZZZZ</name>
<dbReference type="EMBL" id="UINC01198356">
    <property type="protein sequence ID" value="SVE16276.1"/>
    <property type="molecule type" value="Genomic_DNA"/>
</dbReference>
<feature type="non-terminal residue" evidence="2">
    <location>
        <position position="1"/>
    </location>
</feature>
<sequence length="67" mass="6849">ISWKGKATHGRNWSGTCTSATGKRATAGGPTIHSPMGTPNILVTAAPSIPSTSGPSWSSSDTWPRAI</sequence>
<feature type="compositionally biased region" description="Polar residues" evidence="1">
    <location>
        <begin position="11"/>
        <end position="21"/>
    </location>
</feature>
<feature type="region of interest" description="Disordered" evidence="1">
    <location>
        <begin position="1"/>
        <end position="67"/>
    </location>
</feature>
<proteinExistence type="predicted"/>
<feature type="non-terminal residue" evidence="2">
    <location>
        <position position="67"/>
    </location>
</feature>